<dbReference type="GO" id="GO:0008168">
    <property type="term" value="F:methyltransferase activity"/>
    <property type="evidence" value="ECO:0007669"/>
    <property type="project" value="UniProtKB-KW"/>
</dbReference>
<organism evidence="2 3">
    <name type="scientific">Fusarium austroafricanum</name>
    <dbReference type="NCBI Taxonomy" id="2364996"/>
    <lineage>
        <taxon>Eukaryota</taxon>
        <taxon>Fungi</taxon>
        <taxon>Dikarya</taxon>
        <taxon>Ascomycota</taxon>
        <taxon>Pezizomycotina</taxon>
        <taxon>Sordariomycetes</taxon>
        <taxon>Hypocreomycetidae</taxon>
        <taxon>Hypocreales</taxon>
        <taxon>Nectriaceae</taxon>
        <taxon>Fusarium</taxon>
        <taxon>Fusarium concolor species complex</taxon>
    </lineage>
</organism>
<dbReference type="Proteomes" id="UP000605986">
    <property type="component" value="Unassembled WGS sequence"/>
</dbReference>
<name>A0A8H4NJA2_9HYPO</name>
<dbReference type="OrthoDB" id="412788at2759"/>
<keyword evidence="3" id="KW-1185">Reference proteome</keyword>
<dbReference type="Gene3D" id="1.25.40.10">
    <property type="entry name" value="Tetratricopeptide repeat domain"/>
    <property type="match status" value="2"/>
</dbReference>
<dbReference type="SUPFAM" id="SSF48452">
    <property type="entry name" value="TPR-like"/>
    <property type="match status" value="1"/>
</dbReference>
<evidence type="ECO:0000313" key="3">
    <source>
        <dbReference type="Proteomes" id="UP000605986"/>
    </source>
</evidence>
<dbReference type="PANTHER" id="PTHR34598:SF3">
    <property type="entry name" value="OXIDOREDUCTASE AN1597"/>
    <property type="match status" value="1"/>
</dbReference>
<dbReference type="InterPro" id="IPR044053">
    <property type="entry name" value="AsaB-like"/>
</dbReference>
<comment type="similarity">
    <text evidence="1">Belongs to the asaB hydroxylase/desaturase family.</text>
</comment>
<proteinExistence type="inferred from homology"/>
<dbReference type="AlphaFoldDB" id="A0A8H4NJA2"/>
<keyword evidence="2" id="KW-0808">Transferase</keyword>
<evidence type="ECO:0000313" key="2">
    <source>
        <dbReference type="EMBL" id="KAF4440069.1"/>
    </source>
</evidence>
<keyword evidence="2" id="KW-0489">Methyltransferase</keyword>
<dbReference type="InterPro" id="IPR011990">
    <property type="entry name" value="TPR-like_helical_dom_sf"/>
</dbReference>
<dbReference type="NCBIfam" id="NF041278">
    <property type="entry name" value="CmcJ_NvfI_EfuI"/>
    <property type="match status" value="1"/>
</dbReference>
<dbReference type="EMBL" id="JAADJG010000665">
    <property type="protein sequence ID" value="KAF4440069.1"/>
    <property type="molecule type" value="Genomic_DNA"/>
</dbReference>
<dbReference type="GO" id="GO:0016491">
    <property type="term" value="F:oxidoreductase activity"/>
    <property type="evidence" value="ECO:0007669"/>
    <property type="project" value="InterPro"/>
</dbReference>
<dbReference type="GO" id="GO:0032259">
    <property type="term" value="P:methylation"/>
    <property type="evidence" value="ECO:0007669"/>
    <property type="project" value="UniProtKB-KW"/>
</dbReference>
<evidence type="ECO:0000256" key="1">
    <source>
        <dbReference type="ARBA" id="ARBA00023604"/>
    </source>
</evidence>
<accession>A0A8H4NJA2</accession>
<dbReference type="PANTHER" id="PTHR34598">
    <property type="entry name" value="BLL6449 PROTEIN"/>
    <property type="match status" value="1"/>
</dbReference>
<protein>
    <submittedName>
        <fullName evidence="2">Methyltransferase CmcJ</fullName>
    </submittedName>
</protein>
<reference evidence="2" key="1">
    <citation type="submission" date="2020-01" db="EMBL/GenBank/DDBJ databases">
        <title>Identification and distribution of gene clusters putatively required for synthesis of sphingolipid metabolism inhibitors in phylogenetically diverse species of the filamentous fungus Fusarium.</title>
        <authorList>
            <person name="Kim H.-S."/>
            <person name="Busman M."/>
            <person name="Brown D.W."/>
            <person name="Divon H."/>
            <person name="Uhlig S."/>
            <person name="Proctor R.H."/>
        </authorList>
    </citation>
    <scope>NUCLEOTIDE SEQUENCE</scope>
    <source>
        <strain evidence="2">NRRL 53441</strain>
    </source>
</reference>
<comment type="caution">
    <text evidence="2">The sequence shown here is derived from an EMBL/GenBank/DDBJ whole genome shotgun (WGS) entry which is preliminary data.</text>
</comment>
<gene>
    <name evidence="2" type="ORF">F53441_12391</name>
</gene>
<sequence length="596" mass="68060">MTLSSRHDFDYLLTAEIVSIKGTLAADSGIIDEAYCYFDKVLKIQQNKLKECHEPTFIAEIYLANSYNNLAGIYDAKGEYELAKIHNEVAIFLKQKWREMQRREGRSLSHLLSLSYQNQANTLAHQGLHDEAKAMFEKPLQEGQGEVSAARQGLTYHNYGCMRLEQGHIEEACGLLKSAFLKREESLDCHPDTALSQHMLAICYQRRTEGVRMENLKLARELLFDAVGILEARGSILNKRRPARTLYKLSCILGEMSDPEEGNVRSRAEKLYHDVRPHEVPKGEESYDELPLYPLLVSRIDGPHYDIAMATQYSTTSTLGYLERLDLYNTEKPYASAIKPWNTSGANSSNLSIVNHDIKIHDMRGSKERFSTDIQGFELGTFPTTLTDDELRDQSSLRTKYFPEAEEFLEMRYGAELVFIFDATVRNAARREHSSSAVLRNEQVMGASVDVHVDQTPASVYRRLQRQFPDEYQQLKYKRIQVINIWRTLVEPLRDRPLALCDWRSTSPQDFVACYLPAPGYHGEVFQVYHNPAHEWWFASDMCKKGVILIKMYDSDSEKPGSSIAMCAPHSSFQWKDAPGINSPGESMEIRAIIVP</sequence>